<accession>A0A409YP85</accession>
<gene>
    <name evidence="2" type="ORF">CVT24_011891</name>
</gene>
<organism evidence="2 3">
    <name type="scientific">Panaeolus cyanescens</name>
    <dbReference type="NCBI Taxonomy" id="181874"/>
    <lineage>
        <taxon>Eukaryota</taxon>
        <taxon>Fungi</taxon>
        <taxon>Dikarya</taxon>
        <taxon>Basidiomycota</taxon>
        <taxon>Agaricomycotina</taxon>
        <taxon>Agaricomycetes</taxon>
        <taxon>Agaricomycetidae</taxon>
        <taxon>Agaricales</taxon>
        <taxon>Agaricineae</taxon>
        <taxon>Galeropsidaceae</taxon>
        <taxon>Panaeolus</taxon>
    </lineage>
</organism>
<sequence length="468" mass="52057">MSRQTRTGCIFSPYDAIVCNDQVVEQSLSHALCRLEAEYDRDACDAMDVEEDDAHSVAQATLGDGMLGEILDADSCNQTPVAASSKAEKDKKRRQKKRQERKKDKFWSKGHPPTQEMLRIVDQMEAIDARVQQGSVENLPSASCGYQAIRDGPERSRRVRSLDEALLDGYKVIKWDGRLTKVITTETKRVVIGVCVGHAQDEDWTTVGQDAYSAISKAAADIADLDAPRTPNPRGNFATLLSGIIHGHGSQEAHQVKTGRYADVIQGLKENASIKRLAGFASASFQMFAPNVFSYYLDRMKSLNTHRPLLQRPFARSVFACAGFNIGHRVAAFMHRDCMNCPFGWCAIHALGDFDHELGGHMLLEDLKIAIEFPPNSLMLIPSAIIKHGNAAVAEGGVRASFTQFTPGNLFRFIDCGFQTESSLQIQDKDRYRHMMELKKSRWIEGVKLWSTVEELQAIAKDVAQSSF</sequence>
<evidence type="ECO:0000256" key="1">
    <source>
        <dbReference type="SAM" id="MobiDB-lite"/>
    </source>
</evidence>
<dbReference type="InParanoid" id="A0A409YP85"/>
<dbReference type="Proteomes" id="UP000284842">
    <property type="component" value="Unassembled WGS sequence"/>
</dbReference>
<name>A0A409YP85_9AGAR</name>
<evidence type="ECO:0000313" key="3">
    <source>
        <dbReference type="Proteomes" id="UP000284842"/>
    </source>
</evidence>
<feature type="compositionally biased region" description="Basic residues" evidence="1">
    <location>
        <begin position="91"/>
        <end position="100"/>
    </location>
</feature>
<dbReference type="OrthoDB" id="3253621at2759"/>
<evidence type="ECO:0000313" key="2">
    <source>
        <dbReference type="EMBL" id="PPR04674.1"/>
    </source>
</evidence>
<dbReference type="EMBL" id="NHTK01000905">
    <property type="protein sequence ID" value="PPR04674.1"/>
    <property type="molecule type" value="Genomic_DNA"/>
</dbReference>
<dbReference type="Gene3D" id="3.60.130.30">
    <property type="match status" value="1"/>
</dbReference>
<dbReference type="AlphaFoldDB" id="A0A409YP85"/>
<proteinExistence type="predicted"/>
<protein>
    <submittedName>
        <fullName evidence="2">Uncharacterized protein</fullName>
    </submittedName>
</protein>
<feature type="region of interest" description="Disordered" evidence="1">
    <location>
        <begin position="78"/>
        <end position="112"/>
    </location>
</feature>
<reference evidence="2 3" key="1">
    <citation type="journal article" date="2018" name="Evol. Lett.">
        <title>Horizontal gene cluster transfer increased hallucinogenic mushroom diversity.</title>
        <authorList>
            <person name="Reynolds H.T."/>
            <person name="Vijayakumar V."/>
            <person name="Gluck-Thaler E."/>
            <person name="Korotkin H.B."/>
            <person name="Matheny P.B."/>
            <person name="Slot J.C."/>
        </authorList>
    </citation>
    <scope>NUCLEOTIDE SEQUENCE [LARGE SCALE GENOMIC DNA]</scope>
    <source>
        <strain evidence="2 3">2629</strain>
    </source>
</reference>
<comment type="caution">
    <text evidence="2">The sequence shown here is derived from an EMBL/GenBank/DDBJ whole genome shotgun (WGS) entry which is preliminary data.</text>
</comment>
<keyword evidence="3" id="KW-1185">Reference proteome</keyword>